<dbReference type="GO" id="GO:0046930">
    <property type="term" value="C:pore complex"/>
    <property type="evidence" value="ECO:0007669"/>
    <property type="project" value="UniProtKB-ARBA"/>
</dbReference>
<evidence type="ECO:0000256" key="11">
    <source>
        <dbReference type="ARBA" id="ARBA00023157"/>
    </source>
</evidence>
<proteinExistence type="inferred from homology"/>
<evidence type="ECO:0000256" key="12">
    <source>
        <dbReference type="ARBA" id="ARBA00023180"/>
    </source>
</evidence>
<dbReference type="GO" id="GO:0072659">
    <property type="term" value="P:protein localization to plasma membrane"/>
    <property type="evidence" value="ECO:0007669"/>
    <property type="project" value="UniProtKB-ARBA"/>
</dbReference>
<evidence type="ECO:0000313" key="16">
    <source>
        <dbReference type="Proteomes" id="UP000494163"/>
    </source>
</evidence>
<feature type="transmembrane region" description="Helical" evidence="14">
    <location>
        <begin position="79"/>
        <end position="102"/>
    </location>
</feature>
<keyword evidence="9 14" id="KW-1133">Transmembrane helix</keyword>
<feature type="disulfide bond" evidence="13">
    <location>
        <begin position="176"/>
        <end position="194"/>
    </location>
</feature>
<dbReference type="EMBL" id="CP012526">
    <property type="protein sequence ID" value="ALC47381.1"/>
    <property type="molecule type" value="Genomic_DNA"/>
</dbReference>
<evidence type="ECO:0000256" key="6">
    <source>
        <dbReference type="ARBA" id="ARBA00022490"/>
    </source>
</evidence>
<dbReference type="PROSITE" id="PS00421">
    <property type="entry name" value="TM4_1"/>
    <property type="match status" value="1"/>
</dbReference>
<feature type="transmembrane region" description="Helical" evidence="14">
    <location>
        <begin position="35"/>
        <end position="59"/>
    </location>
</feature>
<evidence type="ECO:0000256" key="14">
    <source>
        <dbReference type="RuleBase" id="RU361218"/>
    </source>
</evidence>
<evidence type="ECO:0000256" key="9">
    <source>
        <dbReference type="ARBA" id="ARBA00022989"/>
    </source>
</evidence>
<dbReference type="InterPro" id="IPR000301">
    <property type="entry name" value="Tetraspanin_animals"/>
</dbReference>
<dbReference type="GO" id="GO:0051604">
    <property type="term" value="P:protein maturation"/>
    <property type="evidence" value="ECO:0007669"/>
    <property type="project" value="UniProtKB-ARBA"/>
</dbReference>
<dbReference type="PIRSF" id="PIRSF002419">
    <property type="entry name" value="Tetraspanin"/>
    <property type="match status" value="1"/>
</dbReference>
<keyword evidence="5" id="KW-1003">Cell membrane</keyword>
<protein>
    <recommendedName>
        <fullName evidence="14">Tetraspanin</fullName>
    </recommendedName>
</protein>
<dbReference type="SUPFAM" id="SSF48652">
    <property type="entry name" value="Tetraspanin"/>
    <property type="match status" value="1"/>
</dbReference>
<comment type="similarity">
    <text evidence="4 14">Belongs to the tetraspanin (TM4SF) family.</text>
</comment>
<dbReference type="GO" id="GO:0005912">
    <property type="term" value="C:adherens junction"/>
    <property type="evidence" value="ECO:0007669"/>
    <property type="project" value="UniProtKB-SubCell"/>
</dbReference>
<dbReference type="GO" id="GO:0005737">
    <property type="term" value="C:cytoplasm"/>
    <property type="evidence" value="ECO:0007669"/>
    <property type="project" value="UniProtKB-SubCell"/>
</dbReference>
<dbReference type="GO" id="GO:0019899">
    <property type="term" value="F:enzyme binding"/>
    <property type="evidence" value="ECO:0007669"/>
    <property type="project" value="UniProtKB-ARBA"/>
</dbReference>
<feature type="transmembrane region" description="Helical" evidence="14">
    <location>
        <begin position="114"/>
        <end position="137"/>
    </location>
</feature>
<feature type="transmembrane region" description="Helical" evidence="14">
    <location>
        <begin position="257"/>
        <end position="278"/>
    </location>
</feature>
<dbReference type="PANTHER" id="PTHR19282">
    <property type="entry name" value="TETRASPANIN"/>
    <property type="match status" value="1"/>
</dbReference>
<accession>A0A0M5J7F8</accession>
<sequence length="293" mass="33283">MSNHRYHNGGGNYMHPRMSYHHTHHFTYVSSCVKYLIFLLNFLLWLFGGLLLAIGVYAFMDKLKDGNGWVRLETVYDVIFNISLVMIITGIVIFVVSFAGCLGALRENTCLLKFYSICLLVFFLMEMAIAIICFVFPQNMNSFLEFQFTDKIIHSYRDDSDLQNFIDFAQQKFKCCGLSNAGYQDWSKNEYFNCSSPSVEKCGVPYSCCINATDISSGLVNIMCGYGVQVNSVAAASKRIWTNGCIEIVRVWAERNLYVIAGIALGIALLQLFVIYLAKTLEGQIEMQKSRWS</sequence>
<dbReference type="InterPro" id="IPR018499">
    <property type="entry name" value="Tetraspanin/Peripherin"/>
</dbReference>
<keyword evidence="12" id="KW-0325">Glycoprotein</keyword>
<dbReference type="Pfam" id="PF00335">
    <property type="entry name" value="Tetraspanin"/>
    <property type="match status" value="1"/>
</dbReference>
<keyword evidence="6" id="KW-0963">Cytoplasm</keyword>
<dbReference type="GO" id="GO:0065003">
    <property type="term" value="P:protein-containing complex assembly"/>
    <property type="evidence" value="ECO:0007669"/>
    <property type="project" value="UniProtKB-ARBA"/>
</dbReference>
<gene>
    <name evidence="15" type="ORF">Dbus_chr3Rg2131</name>
</gene>
<evidence type="ECO:0000256" key="5">
    <source>
        <dbReference type="ARBA" id="ARBA00022475"/>
    </source>
</evidence>
<keyword evidence="10 14" id="KW-0472">Membrane</keyword>
<evidence type="ECO:0000256" key="4">
    <source>
        <dbReference type="ARBA" id="ARBA00006840"/>
    </source>
</evidence>
<dbReference type="GO" id="GO:0005886">
    <property type="term" value="C:plasma membrane"/>
    <property type="evidence" value="ECO:0007669"/>
    <property type="project" value="UniProtKB-SubCell"/>
</dbReference>
<evidence type="ECO:0000256" key="8">
    <source>
        <dbReference type="ARBA" id="ARBA00022949"/>
    </source>
</evidence>
<evidence type="ECO:0000256" key="2">
    <source>
        <dbReference type="ARBA" id="ARBA00004536"/>
    </source>
</evidence>
<keyword evidence="8" id="KW-0965">Cell junction</keyword>
<organism evidence="15 16">
    <name type="scientific">Drosophila busckii</name>
    <name type="common">Fruit fly</name>
    <dbReference type="NCBI Taxonomy" id="30019"/>
    <lineage>
        <taxon>Eukaryota</taxon>
        <taxon>Metazoa</taxon>
        <taxon>Ecdysozoa</taxon>
        <taxon>Arthropoda</taxon>
        <taxon>Hexapoda</taxon>
        <taxon>Insecta</taxon>
        <taxon>Pterygota</taxon>
        <taxon>Neoptera</taxon>
        <taxon>Endopterygota</taxon>
        <taxon>Diptera</taxon>
        <taxon>Brachycera</taxon>
        <taxon>Muscomorpha</taxon>
        <taxon>Ephydroidea</taxon>
        <taxon>Drosophilidae</taxon>
        <taxon>Drosophila</taxon>
    </lineage>
</organism>
<name>A0A0M5J7F8_DROBS</name>
<dbReference type="OrthoDB" id="2014092at2759"/>
<evidence type="ECO:0000256" key="10">
    <source>
        <dbReference type="ARBA" id="ARBA00023136"/>
    </source>
</evidence>
<dbReference type="STRING" id="30019.A0A0M5J7F8"/>
<dbReference type="CDD" id="cd03158">
    <property type="entry name" value="penumbra_like_LEL"/>
    <property type="match status" value="1"/>
</dbReference>
<dbReference type="InterPro" id="IPR008952">
    <property type="entry name" value="Tetraspanin_EC2_sf"/>
</dbReference>
<dbReference type="PRINTS" id="PR00259">
    <property type="entry name" value="TMFOUR"/>
</dbReference>
<keyword evidence="11 13" id="KW-1015">Disulfide bond</keyword>
<dbReference type="Proteomes" id="UP000494163">
    <property type="component" value="Chromosome 3R"/>
</dbReference>
<dbReference type="InterPro" id="IPR018503">
    <property type="entry name" value="Tetraspanin_CS"/>
</dbReference>
<dbReference type="Gene3D" id="1.10.1450.10">
    <property type="entry name" value="Tetraspanin"/>
    <property type="match status" value="1"/>
</dbReference>
<evidence type="ECO:0000256" key="3">
    <source>
        <dbReference type="ARBA" id="ARBA00004651"/>
    </source>
</evidence>
<evidence type="ECO:0000256" key="7">
    <source>
        <dbReference type="ARBA" id="ARBA00022692"/>
    </source>
</evidence>
<keyword evidence="16" id="KW-1185">Reference proteome</keyword>
<comment type="subcellular location">
    <subcellularLocation>
        <location evidence="2">Cell junction</location>
        <location evidence="2">Adherens junction</location>
    </subcellularLocation>
    <subcellularLocation>
        <location evidence="3">Cell membrane</location>
        <topology evidence="3">Multi-pass membrane protein</topology>
    </subcellularLocation>
    <subcellularLocation>
        <location evidence="1">Cytoplasm</location>
    </subcellularLocation>
    <subcellularLocation>
        <location evidence="14">Membrane</location>
        <topology evidence="14">Multi-pass membrane protein</topology>
    </subcellularLocation>
</comment>
<reference evidence="15 16" key="1">
    <citation type="submission" date="2015-08" db="EMBL/GenBank/DDBJ databases">
        <title>Ancestral chromatin configuration constrains chromatin evolution on differentiating sex chromosomes in Drosophila.</title>
        <authorList>
            <person name="Zhou Q."/>
            <person name="Bachtrog D."/>
        </authorList>
    </citation>
    <scope>NUCLEOTIDE SEQUENCE [LARGE SCALE GENOMIC DNA]</scope>
    <source>
        <tissue evidence="15">Whole larvae</tissue>
    </source>
</reference>
<dbReference type="AlphaFoldDB" id="A0A0M5J7F8"/>
<keyword evidence="7 14" id="KW-0812">Transmembrane</keyword>
<evidence type="ECO:0000256" key="13">
    <source>
        <dbReference type="PIRSR" id="PIRSR002419-1"/>
    </source>
</evidence>
<dbReference type="FunFam" id="1.10.1450.10:FF:000007">
    <property type="entry name" value="Tetraspanin"/>
    <property type="match status" value="1"/>
</dbReference>
<dbReference type="PANTHER" id="PTHR19282:SF489">
    <property type="entry name" value="TETRASPANIN-RELATED"/>
    <property type="match status" value="1"/>
</dbReference>
<evidence type="ECO:0000256" key="1">
    <source>
        <dbReference type="ARBA" id="ARBA00004496"/>
    </source>
</evidence>
<dbReference type="OMA" id="INPWIRY"/>
<evidence type="ECO:0000313" key="15">
    <source>
        <dbReference type="EMBL" id="ALC47381.1"/>
    </source>
</evidence>